<dbReference type="OrthoDB" id="74764at2759"/>
<evidence type="ECO:0000256" key="2">
    <source>
        <dbReference type="ARBA" id="ARBA00022840"/>
    </source>
</evidence>
<dbReference type="InterPro" id="IPR017441">
    <property type="entry name" value="Protein_kinase_ATP_BS"/>
</dbReference>
<dbReference type="GO" id="GO:0005524">
    <property type="term" value="F:ATP binding"/>
    <property type="evidence" value="ECO:0007669"/>
    <property type="project" value="UniProtKB-UniRule"/>
</dbReference>
<proteinExistence type="inferred from homology"/>
<dbReference type="GO" id="GO:0005634">
    <property type="term" value="C:nucleus"/>
    <property type="evidence" value="ECO:0007669"/>
    <property type="project" value="TreeGrafter"/>
</dbReference>
<dbReference type="SUPFAM" id="SSF56112">
    <property type="entry name" value="Protein kinase-like (PK-like)"/>
    <property type="match status" value="1"/>
</dbReference>
<sequence length="366" mass="41682">MGNLNASKETSSTEVIVYNPRKWRNFPSTRATSAPPLTDNTGANQLSLNAGSSKSQPLKGITRRCPRRQAKLHRGSPITTFKQGRHIENPFHENYSILETIGKGGYGFVCSIEEKATKELFAVKMELKQTKKASFRREWNLHKKLNHASILRVYDFYTHIDEGPMMVMDLGEKNMLEMIGEQGYIEETRMKKYFRDILLGLEYLKFKNILHRDIKPGNMILGRGSGGRMMIADFGLADYLVGGERNKKTSRKGTYPYMAPECFSNEREITGLGFEVDLWAAGVSLFQSLLGYLPFDSAEPADDEKERKENTKLMIKNDKVSLDFESGPLGQPISQEVLDLLAGMLEKDFEKRLTVEDCLKHEWMSR</sequence>
<dbReference type="InterPro" id="IPR011009">
    <property type="entry name" value="Kinase-like_dom_sf"/>
</dbReference>
<keyword evidence="1 3" id="KW-0547">Nucleotide-binding</keyword>
<dbReference type="EMBL" id="PQXL01000046">
    <property type="protein sequence ID" value="THV53627.1"/>
    <property type="molecule type" value="Genomic_DNA"/>
</dbReference>
<keyword evidence="7" id="KW-1185">Reference proteome</keyword>
<reference evidence="6 7" key="1">
    <citation type="submission" date="2017-12" db="EMBL/GenBank/DDBJ databases">
        <title>Comparative genomics of Botrytis spp.</title>
        <authorList>
            <person name="Valero-Jimenez C.A."/>
            <person name="Tapia P."/>
            <person name="Veloso J."/>
            <person name="Silva-Moreno E."/>
            <person name="Staats M."/>
            <person name="Valdes J.H."/>
            <person name="Van Kan J.A.L."/>
        </authorList>
    </citation>
    <scope>NUCLEOTIDE SEQUENCE [LARGE SCALE GENOMIC DNA]</scope>
    <source>
        <strain evidence="6 7">MUCL435</strain>
    </source>
</reference>
<keyword evidence="2 3" id="KW-0067">ATP-binding</keyword>
<comment type="caution">
    <text evidence="6">The sequence shown here is derived from an EMBL/GenBank/DDBJ whole genome shotgun (WGS) entry which is preliminary data.</text>
</comment>
<dbReference type="PANTHER" id="PTHR24345">
    <property type="entry name" value="SERINE/THREONINE-PROTEIN KINASE PLK"/>
    <property type="match status" value="1"/>
</dbReference>
<dbReference type="PROSITE" id="PS00107">
    <property type="entry name" value="PROTEIN_KINASE_ATP"/>
    <property type="match status" value="1"/>
</dbReference>
<keyword evidence="4" id="KW-0418">Kinase</keyword>
<dbReference type="InterPro" id="IPR008271">
    <property type="entry name" value="Ser/Thr_kinase_AS"/>
</dbReference>
<comment type="similarity">
    <text evidence="4">Belongs to the protein kinase superfamily.</text>
</comment>
<keyword evidence="4" id="KW-0723">Serine/threonine-protein kinase</keyword>
<dbReference type="PROSITE" id="PS00108">
    <property type="entry name" value="PROTEIN_KINASE_ST"/>
    <property type="match status" value="1"/>
</dbReference>
<evidence type="ECO:0000256" key="1">
    <source>
        <dbReference type="ARBA" id="ARBA00022741"/>
    </source>
</evidence>
<accession>A0A4S8R6J6</accession>
<dbReference type="Proteomes" id="UP000308671">
    <property type="component" value="Unassembled WGS sequence"/>
</dbReference>
<keyword evidence="4" id="KW-0808">Transferase</keyword>
<name>A0A4S8R6J6_9HELO</name>
<evidence type="ECO:0000313" key="7">
    <source>
        <dbReference type="Proteomes" id="UP000308671"/>
    </source>
</evidence>
<evidence type="ECO:0000259" key="5">
    <source>
        <dbReference type="PROSITE" id="PS50011"/>
    </source>
</evidence>
<organism evidence="6 7">
    <name type="scientific">Botrytis galanthina</name>
    <dbReference type="NCBI Taxonomy" id="278940"/>
    <lineage>
        <taxon>Eukaryota</taxon>
        <taxon>Fungi</taxon>
        <taxon>Dikarya</taxon>
        <taxon>Ascomycota</taxon>
        <taxon>Pezizomycotina</taxon>
        <taxon>Leotiomycetes</taxon>
        <taxon>Helotiales</taxon>
        <taxon>Sclerotiniaceae</taxon>
        <taxon>Botrytis</taxon>
    </lineage>
</organism>
<dbReference type="Pfam" id="PF00069">
    <property type="entry name" value="Pkinase"/>
    <property type="match status" value="1"/>
</dbReference>
<gene>
    <name evidence="6" type="ORF">BGAL_0046g00330</name>
</gene>
<dbReference type="GO" id="GO:0004674">
    <property type="term" value="F:protein serine/threonine kinase activity"/>
    <property type="evidence" value="ECO:0007669"/>
    <property type="project" value="UniProtKB-KW"/>
</dbReference>
<evidence type="ECO:0000256" key="3">
    <source>
        <dbReference type="PROSITE-ProRule" id="PRU10141"/>
    </source>
</evidence>
<dbReference type="AlphaFoldDB" id="A0A4S8R6J6"/>
<feature type="binding site" evidence="3">
    <location>
        <position position="124"/>
    </location>
    <ligand>
        <name>ATP</name>
        <dbReference type="ChEBI" id="CHEBI:30616"/>
    </ligand>
</feature>
<dbReference type="Gene3D" id="1.10.510.10">
    <property type="entry name" value="Transferase(Phosphotransferase) domain 1"/>
    <property type="match status" value="1"/>
</dbReference>
<evidence type="ECO:0000256" key="4">
    <source>
        <dbReference type="RuleBase" id="RU000304"/>
    </source>
</evidence>
<dbReference type="InterPro" id="IPR000719">
    <property type="entry name" value="Prot_kinase_dom"/>
</dbReference>
<feature type="domain" description="Protein kinase" evidence="5">
    <location>
        <begin position="95"/>
        <end position="364"/>
    </location>
</feature>
<dbReference type="SMART" id="SM00220">
    <property type="entry name" value="S_TKc"/>
    <property type="match status" value="1"/>
</dbReference>
<evidence type="ECO:0000313" key="6">
    <source>
        <dbReference type="EMBL" id="THV53627.1"/>
    </source>
</evidence>
<dbReference type="PROSITE" id="PS50011">
    <property type="entry name" value="PROTEIN_KINASE_DOM"/>
    <property type="match status" value="1"/>
</dbReference>
<protein>
    <recommendedName>
        <fullName evidence="5">Protein kinase domain-containing protein</fullName>
    </recommendedName>
</protein>